<dbReference type="EMBL" id="JRKL02006732">
    <property type="protein sequence ID" value="KAF3948548.1"/>
    <property type="molecule type" value="Genomic_DNA"/>
</dbReference>
<reference evidence="2" key="1">
    <citation type="submission" date="2020-03" db="EMBL/GenBank/DDBJ databases">
        <title>Castanea mollissima Vanexum genome sequencing.</title>
        <authorList>
            <person name="Staton M."/>
        </authorList>
    </citation>
    <scope>NUCLEOTIDE SEQUENCE</scope>
    <source>
        <tissue evidence="2">Leaf</tissue>
    </source>
</reference>
<proteinExistence type="predicted"/>
<name>A0A8J4QPI6_9ROSI</name>
<comment type="caution">
    <text evidence="2">The sequence shown here is derived from an EMBL/GenBank/DDBJ whole genome shotgun (WGS) entry which is preliminary data.</text>
</comment>
<dbReference type="Proteomes" id="UP000737018">
    <property type="component" value="Unassembled WGS sequence"/>
</dbReference>
<evidence type="ECO:0000256" key="1">
    <source>
        <dbReference type="SAM" id="MobiDB-lite"/>
    </source>
</evidence>
<evidence type="ECO:0000313" key="3">
    <source>
        <dbReference type="Proteomes" id="UP000737018"/>
    </source>
</evidence>
<feature type="region of interest" description="Disordered" evidence="1">
    <location>
        <begin position="48"/>
        <end position="87"/>
    </location>
</feature>
<evidence type="ECO:0000313" key="2">
    <source>
        <dbReference type="EMBL" id="KAF3948548.1"/>
    </source>
</evidence>
<keyword evidence="3" id="KW-1185">Reference proteome</keyword>
<protein>
    <submittedName>
        <fullName evidence="2">Uncharacterized protein</fullName>
    </submittedName>
</protein>
<accession>A0A8J4QPI6</accession>
<sequence>MRLFQCTQCLVLVYAMAGLKIDEFSRAMMDATAKELIEEKSLAKSCLKEKRERRKTARPVEIGVHHAALPRLPPHRRSSSSPPPGWVRSACIQNDEHGDTFFYLGK</sequence>
<organism evidence="2 3">
    <name type="scientific">Castanea mollissima</name>
    <name type="common">Chinese chestnut</name>
    <dbReference type="NCBI Taxonomy" id="60419"/>
    <lineage>
        <taxon>Eukaryota</taxon>
        <taxon>Viridiplantae</taxon>
        <taxon>Streptophyta</taxon>
        <taxon>Embryophyta</taxon>
        <taxon>Tracheophyta</taxon>
        <taxon>Spermatophyta</taxon>
        <taxon>Magnoliopsida</taxon>
        <taxon>eudicotyledons</taxon>
        <taxon>Gunneridae</taxon>
        <taxon>Pentapetalae</taxon>
        <taxon>rosids</taxon>
        <taxon>fabids</taxon>
        <taxon>Fagales</taxon>
        <taxon>Fagaceae</taxon>
        <taxon>Castanea</taxon>
    </lineage>
</organism>
<dbReference type="AlphaFoldDB" id="A0A8J4QPI6"/>
<gene>
    <name evidence="2" type="ORF">CMV_025472</name>
</gene>